<keyword evidence="3" id="KW-1185">Reference proteome</keyword>
<dbReference type="AlphaFoldDB" id="A0A2G5ENY6"/>
<protein>
    <submittedName>
        <fullName evidence="2">Uncharacterized protein</fullName>
    </submittedName>
</protein>
<keyword evidence="1" id="KW-0472">Membrane</keyword>
<dbReference type="Proteomes" id="UP000230069">
    <property type="component" value="Unassembled WGS sequence"/>
</dbReference>
<name>A0A2G5ENY6_AQUCA</name>
<evidence type="ECO:0000313" key="2">
    <source>
        <dbReference type="EMBL" id="PIA57277.1"/>
    </source>
</evidence>
<organism evidence="2 3">
    <name type="scientific">Aquilegia coerulea</name>
    <name type="common">Rocky mountain columbine</name>
    <dbReference type="NCBI Taxonomy" id="218851"/>
    <lineage>
        <taxon>Eukaryota</taxon>
        <taxon>Viridiplantae</taxon>
        <taxon>Streptophyta</taxon>
        <taxon>Embryophyta</taxon>
        <taxon>Tracheophyta</taxon>
        <taxon>Spermatophyta</taxon>
        <taxon>Magnoliopsida</taxon>
        <taxon>Ranunculales</taxon>
        <taxon>Ranunculaceae</taxon>
        <taxon>Thalictroideae</taxon>
        <taxon>Aquilegia</taxon>
    </lineage>
</organism>
<feature type="transmembrane region" description="Helical" evidence="1">
    <location>
        <begin position="12"/>
        <end position="30"/>
    </location>
</feature>
<evidence type="ECO:0000256" key="1">
    <source>
        <dbReference type="SAM" id="Phobius"/>
    </source>
</evidence>
<sequence>MLVNQAILYKNFFFVETFFFLLIGIIISFIQSNEYCERNFSLKLLSHRCYYVNGTQYFSFLLQCLFEKASISRGYTCLIS</sequence>
<keyword evidence="1" id="KW-1133">Transmembrane helix</keyword>
<gene>
    <name evidence="2" type="ORF">AQUCO_00600188v1</name>
</gene>
<dbReference type="InParanoid" id="A0A2G5ENY6"/>
<keyword evidence="1" id="KW-0812">Transmembrane</keyword>
<proteinExistence type="predicted"/>
<evidence type="ECO:0000313" key="3">
    <source>
        <dbReference type="Proteomes" id="UP000230069"/>
    </source>
</evidence>
<reference evidence="2 3" key="1">
    <citation type="submission" date="2017-09" db="EMBL/GenBank/DDBJ databases">
        <title>WGS assembly of Aquilegia coerulea Goldsmith.</title>
        <authorList>
            <person name="Hodges S."/>
            <person name="Kramer E."/>
            <person name="Nordborg M."/>
            <person name="Tomkins J."/>
            <person name="Borevitz J."/>
            <person name="Derieg N."/>
            <person name="Yan J."/>
            <person name="Mihaltcheva S."/>
            <person name="Hayes R.D."/>
            <person name="Rokhsar D."/>
        </authorList>
    </citation>
    <scope>NUCLEOTIDE SEQUENCE [LARGE SCALE GENOMIC DNA]</scope>
    <source>
        <strain evidence="3">cv. Goldsmith</strain>
    </source>
</reference>
<accession>A0A2G5ENY6</accession>
<dbReference type="EMBL" id="KZ305023">
    <property type="protein sequence ID" value="PIA57277.1"/>
    <property type="molecule type" value="Genomic_DNA"/>
</dbReference>